<keyword evidence="3 15" id="KW-0547">Nucleotide-binding</keyword>
<dbReference type="SMART" id="SM00490">
    <property type="entry name" value="HELICc"/>
    <property type="match status" value="1"/>
</dbReference>
<evidence type="ECO:0000256" key="8">
    <source>
        <dbReference type="ARBA" id="ARBA00023125"/>
    </source>
</evidence>
<evidence type="ECO:0000313" key="20">
    <source>
        <dbReference type="Proteomes" id="UP000008635"/>
    </source>
</evidence>
<evidence type="ECO:0000256" key="10">
    <source>
        <dbReference type="ARBA" id="ARBA00023204"/>
    </source>
</evidence>
<comment type="similarity">
    <text evidence="1 15">Belongs to the helicase family. RecG subfamily.</text>
</comment>
<reference evidence="19 20" key="1">
    <citation type="journal article" date="2011" name="Stand. Genomic Sci.">
        <title>Complete genome sequence of Deinococcus maricopensis type strain (LB-34).</title>
        <authorList>
            <person name="Pukall R."/>
            <person name="Zeytun A."/>
            <person name="Lucas S."/>
            <person name="Lapidus A."/>
            <person name="Hammon N."/>
            <person name="Deshpande S."/>
            <person name="Nolan M."/>
            <person name="Cheng J.F."/>
            <person name="Pitluck S."/>
            <person name="Liolios K."/>
            <person name="Pagani I."/>
            <person name="Mikhailova N."/>
            <person name="Ivanova N."/>
            <person name="Mavromatis K."/>
            <person name="Pati A."/>
            <person name="Tapia R."/>
            <person name="Han C."/>
            <person name="Goodwin L."/>
            <person name="Chen A."/>
            <person name="Palaniappan K."/>
            <person name="Land M."/>
            <person name="Hauser L."/>
            <person name="Chang Y.J."/>
            <person name="Jeffries C.D."/>
            <person name="Brambilla E.M."/>
            <person name="Rohde M."/>
            <person name="Goker M."/>
            <person name="Detter J.C."/>
            <person name="Woyke T."/>
            <person name="Bristow J."/>
            <person name="Eisen J.A."/>
            <person name="Markowitz V."/>
            <person name="Hugenholtz P."/>
            <person name="Kyrpides N.C."/>
            <person name="Klenk H.P."/>
        </authorList>
    </citation>
    <scope>NUCLEOTIDE SEQUENCE [LARGE SCALE GENOMIC DNA]</scope>
    <source>
        <strain evidence="20">DSM 21211 / LMG 22137 / NRRL B-23946 / LB-34</strain>
    </source>
</reference>
<dbReference type="Pfam" id="PF19833">
    <property type="entry name" value="RecG_dom3_C"/>
    <property type="match status" value="1"/>
</dbReference>
<dbReference type="InterPro" id="IPR012340">
    <property type="entry name" value="NA-bd_OB-fold"/>
</dbReference>
<evidence type="ECO:0000256" key="15">
    <source>
        <dbReference type="RuleBase" id="RU363016"/>
    </source>
</evidence>
<comment type="catalytic activity">
    <reaction evidence="14 15">
        <text>ATP + H2O = ADP + phosphate + H(+)</text>
        <dbReference type="Rhea" id="RHEA:13065"/>
        <dbReference type="ChEBI" id="CHEBI:15377"/>
        <dbReference type="ChEBI" id="CHEBI:15378"/>
        <dbReference type="ChEBI" id="CHEBI:30616"/>
        <dbReference type="ChEBI" id="CHEBI:43474"/>
        <dbReference type="ChEBI" id="CHEBI:456216"/>
        <dbReference type="EC" id="5.6.2.4"/>
    </reaction>
</comment>
<dbReference type="Pfam" id="PF00270">
    <property type="entry name" value="DEAD"/>
    <property type="match status" value="1"/>
</dbReference>
<keyword evidence="7 15" id="KW-0067">ATP-binding</keyword>
<dbReference type="SUPFAM" id="SSF50249">
    <property type="entry name" value="Nucleic acid-binding proteins"/>
    <property type="match status" value="1"/>
</dbReference>
<dbReference type="HOGENOM" id="CLU_005122_7_1_0"/>
<dbReference type="STRING" id="709986.Deima_2358"/>
<dbReference type="PROSITE" id="PS51194">
    <property type="entry name" value="HELICASE_CTER"/>
    <property type="match status" value="1"/>
</dbReference>
<keyword evidence="6 15" id="KW-0347">Helicase</keyword>
<dbReference type="PANTHER" id="PTHR47964:SF1">
    <property type="entry name" value="ATP-DEPENDENT DNA HELICASE HOMOLOG RECG, CHLOROPLASTIC"/>
    <property type="match status" value="1"/>
</dbReference>
<dbReference type="InterPro" id="IPR027417">
    <property type="entry name" value="P-loop_NTPase"/>
</dbReference>
<accession>E8UAA7</accession>
<keyword evidence="4 15" id="KW-0227">DNA damage</keyword>
<evidence type="ECO:0000256" key="16">
    <source>
        <dbReference type="SAM" id="MobiDB-lite"/>
    </source>
</evidence>
<evidence type="ECO:0000256" key="13">
    <source>
        <dbReference type="ARBA" id="ARBA00034808"/>
    </source>
</evidence>
<reference evidence="20" key="2">
    <citation type="submission" date="2011-01" db="EMBL/GenBank/DDBJ databases">
        <title>The complete genome of Deinococcus maricopensis DSM 21211.</title>
        <authorList>
            <consortium name="US DOE Joint Genome Institute (JGI-PGF)"/>
            <person name="Lucas S."/>
            <person name="Copeland A."/>
            <person name="Lapidus A."/>
            <person name="Goodwin L."/>
            <person name="Pitluck S."/>
            <person name="Kyrpides N."/>
            <person name="Mavromatis K."/>
            <person name="Pagani I."/>
            <person name="Ivanova N."/>
            <person name="Ovchinnikova G."/>
            <person name="Zeytun A."/>
            <person name="Detter J.C."/>
            <person name="Han C."/>
            <person name="Land M."/>
            <person name="Hauser L."/>
            <person name="Markowitz V."/>
            <person name="Cheng J.-F."/>
            <person name="Hugenholtz P."/>
            <person name="Woyke T."/>
            <person name="Wu D."/>
            <person name="Pukall R."/>
            <person name="Gehrich-Schroeter G."/>
            <person name="Brambilla E."/>
            <person name="Klenk H.-P."/>
            <person name="Eisen J.A."/>
        </authorList>
    </citation>
    <scope>NUCLEOTIDE SEQUENCE [LARGE SCALE GENOMIC DNA]</scope>
    <source>
        <strain evidence="20">DSM 21211 / LMG 22137 / NRRL B-23946 / LB-34</strain>
    </source>
</reference>
<evidence type="ECO:0000256" key="14">
    <source>
        <dbReference type="ARBA" id="ARBA00048988"/>
    </source>
</evidence>
<dbReference type="InterPro" id="IPR001650">
    <property type="entry name" value="Helicase_C-like"/>
</dbReference>
<evidence type="ECO:0000256" key="5">
    <source>
        <dbReference type="ARBA" id="ARBA00022801"/>
    </source>
</evidence>
<dbReference type="GO" id="GO:0006281">
    <property type="term" value="P:DNA repair"/>
    <property type="evidence" value="ECO:0007669"/>
    <property type="project" value="UniProtKB-UniRule"/>
</dbReference>
<feature type="domain" description="Helicase C-terminal" evidence="18">
    <location>
        <begin position="562"/>
        <end position="707"/>
    </location>
</feature>
<dbReference type="KEGG" id="dmr:Deima_2358"/>
<evidence type="ECO:0000256" key="12">
    <source>
        <dbReference type="ARBA" id="ARBA00034617"/>
    </source>
</evidence>
<gene>
    <name evidence="19" type="ordered locus">Deima_2358</name>
</gene>
<dbReference type="Pfam" id="PF17191">
    <property type="entry name" value="RecG_wedge"/>
    <property type="match status" value="1"/>
</dbReference>
<dbReference type="AlphaFoldDB" id="E8UAA7"/>
<dbReference type="InterPro" id="IPR033454">
    <property type="entry name" value="RecG_wedge"/>
</dbReference>
<dbReference type="GO" id="GO:0043138">
    <property type="term" value="F:3'-5' DNA helicase activity"/>
    <property type="evidence" value="ECO:0007669"/>
    <property type="project" value="UniProtKB-EC"/>
</dbReference>
<dbReference type="InterPro" id="IPR014001">
    <property type="entry name" value="Helicase_ATP-bd"/>
</dbReference>
<dbReference type="InterPro" id="IPR011545">
    <property type="entry name" value="DEAD/DEAH_box_helicase_dom"/>
</dbReference>
<evidence type="ECO:0000256" key="4">
    <source>
        <dbReference type="ARBA" id="ARBA00022763"/>
    </source>
</evidence>
<protein>
    <recommendedName>
        <fullName evidence="2 15">ATP-dependent DNA helicase RecG</fullName>
        <ecNumber evidence="13 15">5.6.2.4</ecNumber>
    </recommendedName>
</protein>
<dbReference type="SMART" id="SM00487">
    <property type="entry name" value="DEXDc"/>
    <property type="match status" value="1"/>
</dbReference>
<name>E8UAA7_DEIML</name>
<keyword evidence="5 15" id="KW-0378">Hydrolase</keyword>
<evidence type="ECO:0000256" key="6">
    <source>
        <dbReference type="ARBA" id="ARBA00022806"/>
    </source>
</evidence>
<evidence type="ECO:0000259" key="17">
    <source>
        <dbReference type="PROSITE" id="PS51192"/>
    </source>
</evidence>
<keyword evidence="11" id="KW-0413">Isomerase</keyword>
<comment type="function">
    <text evidence="15">Plays a critical role in recombination and DNA repair. Helps process Holliday junction intermediates to mature products by catalyzing branch migration. Has replication fork regression activity, unwinds stalled or blocked replication forks to make a HJ that can be resolved. Has a DNA unwinding activity characteristic of a DNA helicase with 3'-5' polarity.</text>
</comment>
<dbReference type="InterPro" id="IPR045562">
    <property type="entry name" value="RecG_dom3_C"/>
</dbReference>
<dbReference type="NCBIfam" id="TIGR00643">
    <property type="entry name" value="recG"/>
    <property type="match status" value="1"/>
</dbReference>
<evidence type="ECO:0000313" key="19">
    <source>
        <dbReference type="EMBL" id="ADV67996.1"/>
    </source>
</evidence>
<dbReference type="RefSeq" id="WP_013557501.1">
    <property type="nucleotide sequence ID" value="NC_014958.1"/>
</dbReference>
<keyword evidence="10 15" id="KW-0234">DNA repair</keyword>
<dbReference type="NCBIfam" id="NF008168">
    <property type="entry name" value="PRK10917.2-2"/>
    <property type="match status" value="1"/>
</dbReference>
<dbReference type="PROSITE" id="PS51192">
    <property type="entry name" value="HELICASE_ATP_BIND_1"/>
    <property type="match status" value="1"/>
</dbReference>
<dbReference type="EC" id="5.6.2.4" evidence="13 15"/>
<evidence type="ECO:0000256" key="9">
    <source>
        <dbReference type="ARBA" id="ARBA00023172"/>
    </source>
</evidence>
<dbReference type="GO" id="GO:0016887">
    <property type="term" value="F:ATP hydrolysis activity"/>
    <property type="evidence" value="ECO:0007669"/>
    <property type="project" value="RHEA"/>
</dbReference>
<dbReference type="EMBL" id="CP002454">
    <property type="protein sequence ID" value="ADV67996.1"/>
    <property type="molecule type" value="Genomic_DNA"/>
</dbReference>
<sequence>MATVEELREKLRKPLELELAGGCQNRAVAGGMDRLLMNLARPFPKVREVLRDYAALDETGRADKLREALALLQPEPVTAAPARRAPARVAPPAPSADTQVPPDAPVDRVNFGPQGPKKLRGLGLHTLRDLLHAYPRRHEDRRALPNLVDVEDGQKVTVSGVVVSKNRRTPKPKMLILEVTLEDPYGQRVKCTWFNQPWAEKQLSVGSRLIVTGRAKRFGRSVQIGAEYFEREDDAEGSLSTARIVGVYEAQEGVSQDFLRKAAHTALTSVPLDDYLPGAWRRQYGLTDLADALWGMHFPTDEDHLTRARERLRFDEYLFLELRLLLQGEDGVLLGKRFLADGRDIERFEGSLPFQFTGAQRRVLHEVADDMRSEKQMARLVQGDVGSGKTAVAACALYLAVRDGYQGALMAPTEILARQHFKNLAGYLEPLGVRVGLLIGAMTPKQKAEMQATIANGLIDVVVGTQALIQESVRWANLGLAVIDEEHRFGVLQRRKLLADRPDVLVMSATPIPRSLALTAYGDLELSVIDELPPGRTPIETKLIQDTHRRQAYGFVMRQIREGRQAYVVTSLIEENENLELLAATQLADDLKVILPDARIDLLHGKMSAAEKDEVMDRFRRREFDVLVSTTVIEVGVDVPNATVMVIENAERFGLSQLHQLRGRVGRGSAQSYCVLIAGEHSQKTRKRLKIIEGSTDGFVIAEADLKLRGPGEIRGTRQSGLPDLQLGDIVNDVDVIEDARALAKHILAHDPKLEHPRLTYLRQELQARSAHVAIREVI</sequence>
<evidence type="ECO:0000256" key="2">
    <source>
        <dbReference type="ARBA" id="ARBA00017846"/>
    </source>
</evidence>
<feature type="compositionally biased region" description="Low complexity" evidence="16">
    <location>
        <begin position="76"/>
        <end position="88"/>
    </location>
</feature>
<evidence type="ECO:0000256" key="3">
    <source>
        <dbReference type="ARBA" id="ARBA00022741"/>
    </source>
</evidence>
<dbReference type="Gene3D" id="3.40.50.300">
    <property type="entry name" value="P-loop containing nucleotide triphosphate hydrolases"/>
    <property type="match status" value="2"/>
</dbReference>
<proteinExistence type="inferred from homology"/>
<organism evidence="19 20">
    <name type="scientific">Deinococcus maricopensis (strain DSM 21211 / LMG 22137 / NRRL B-23946 / LB-34)</name>
    <dbReference type="NCBI Taxonomy" id="709986"/>
    <lineage>
        <taxon>Bacteria</taxon>
        <taxon>Thermotogati</taxon>
        <taxon>Deinococcota</taxon>
        <taxon>Deinococci</taxon>
        <taxon>Deinococcales</taxon>
        <taxon>Deinococcaceae</taxon>
        <taxon>Deinococcus</taxon>
    </lineage>
</organism>
<dbReference type="InterPro" id="IPR004609">
    <property type="entry name" value="ATP-dep_DNA_helicase_RecG"/>
</dbReference>
<evidence type="ECO:0000259" key="18">
    <source>
        <dbReference type="PROSITE" id="PS51194"/>
    </source>
</evidence>
<dbReference type="PANTHER" id="PTHR47964">
    <property type="entry name" value="ATP-DEPENDENT DNA HELICASE HOMOLOG RECG, CHLOROPLASTIC"/>
    <property type="match status" value="1"/>
</dbReference>
<dbReference type="eggNOG" id="COG1200">
    <property type="taxonomic scope" value="Bacteria"/>
</dbReference>
<dbReference type="InterPro" id="IPR047112">
    <property type="entry name" value="RecG/Mfd"/>
</dbReference>
<dbReference type="SUPFAM" id="SSF52540">
    <property type="entry name" value="P-loop containing nucleoside triphosphate hydrolases"/>
    <property type="match status" value="1"/>
</dbReference>
<evidence type="ECO:0000256" key="1">
    <source>
        <dbReference type="ARBA" id="ARBA00007504"/>
    </source>
</evidence>
<keyword evidence="8" id="KW-0238">DNA-binding</keyword>
<evidence type="ECO:0000256" key="11">
    <source>
        <dbReference type="ARBA" id="ARBA00023235"/>
    </source>
</evidence>
<dbReference type="Proteomes" id="UP000008635">
    <property type="component" value="Chromosome"/>
</dbReference>
<dbReference type="CDD" id="cd17992">
    <property type="entry name" value="DEXHc_RecG"/>
    <property type="match status" value="1"/>
</dbReference>
<feature type="region of interest" description="Disordered" evidence="16">
    <location>
        <begin position="76"/>
        <end position="105"/>
    </location>
</feature>
<feature type="domain" description="Helicase ATP-binding" evidence="17">
    <location>
        <begin position="370"/>
        <end position="529"/>
    </location>
</feature>
<dbReference type="Gene3D" id="2.40.50.140">
    <property type="entry name" value="Nucleic acid-binding proteins"/>
    <property type="match status" value="1"/>
</dbReference>
<dbReference type="OrthoDB" id="9804325at2"/>
<comment type="catalytic activity">
    <reaction evidence="12 15">
        <text>Couples ATP hydrolysis with the unwinding of duplex DNA by translocating in the 3'-5' direction.</text>
        <dbReference type="EC" id="5.6.2.4"/>
    </reaction>
</comment>
<dbReference type="NCBIfam" id="NF008165">
    <property type="entry name" value="PRK10917.1-3"/>
    <property type="match status" value="1"/>
</dbReference>
<dbReference type="GO" id="GO:0006310">
    <property type="term" value="P:DNA recombination"/>
    <property type="evidence" value="ECO:0007669"/>
    <property type="project" value="UniProtKB-UniRule"/>
</dbReference>
<dbReference type="Pfam" id="PF00271">
    <property type="entry name" value="Helicase_C"/>
    <property type="match status" value="1"/>
</dbReference>
<keyword evidence="20" id="KW-1185">Reference proteome</keyword>
<dbReference type="GO" id="GO:0005524">
    <property type="term" value="F:ATP binding"/>
    <property type="evidence" value="ECO:0007669"/>
    <property type="project" value="UniProtKB-KW"/>
</dbReference>
<keyword evidence="9 15" id="KW-0233">DNA recombination</keyword>
<dbReference type="CDD" id="cd04488">
    <property type="entry name" value="RecG_wedge_OBF"/>
    <property type="match status" value="1"/>
</dbReference>
<dbReference type="GO" id="GO:0003677">
    <property type="term" value="F:DNA binding"/>
    <property type="evidence" value="ECO:0007669"/>
    <property type="project" value="UniProtKB-KW"/>
</dbReference>
<evidence type="ECO:0000256" key="7">
    <source>
        <dbReference type="ARBA" id="ARBA00022840"/>
    </source>
</evidence>